<dbReference type="PANTHER" id="PTHR14963:SF7">
    <property type="entry name" value="RHO GTPASE-ACTIVATING PROTEIN 19"/>
    <property type="match status" value="1"/>
</dbReference>
<feature type="compositionally biased region" description="Polar residues" evidence="2">
    <location>
        <begin position="518"/>
        <end position="542"/>
    </location>
</feature>
<dbReference type="GO" id="GO:0051056">
    <property type="term" value="P:regulation of small GTPase mediated signal transduction"/>
    <property type="evidence" value="ECO:0000318"/>
    <property type="project" value="GO_Central"/>
</dbReference>
<accession>A0A7M7NU39</accession>
<dbReference type="InterPro" id="IPR008936">
    <property type="entry name" value="Rho_GTPase_activation_prot"/>
</dbReference>
<dbReference type="SMART" id="SM00324">
    <property type="entry name" value="RhoGAP"/>
    <property type="match status" value="1"/>
</dbReference>
<dbReference type="GO" id="GO:0007165">
    <property type="term" value="P:signal transduction"/>
    <property type="evidence" value="ECO:0007669"/>
    <property type="project" value="InterPro"/>
</dbReference>
<dbReference type="SUPFAM" id="SSF48350">
    <property type="entry name" value="GTPase activation domain, GAP"/>
    <property type="match status" value="1"/>
</dbReference>
<dbReference type="EnsemblMetazoa" id="XM_030985693">
    <property type="protein sequence ID" value="XP_030841553"/>
    <property type="gene ID" value="LOC763196"/>
</dbReference>
<evidence type="ECO:0000256" key="2">
    <source>
        <dbReference type="SAM" id="MobiDB-lite"/>
    </source>
</evidence>
<reference evidence="4" key="2">
    <citation type="submission" date="2021-01" db="UniProtKB">
        <authorList>
            <consortium name="EnsemblMetazoa"/>
        </authorList>
    </citation>
    <scope>IDENTIFICATION</scope>
</reference>
<dbReference type="RefSeq" id="XP_030841553.1">
    <property type="nucleotide sequence ID" value="XM_030985693.1"/>
</dbReference>
<keyword evidence="1" id="KW-0343">GTPase activation</keyword>
<dbReference type="Pfam" id="PF00620">
    <property type="entry name" value="RhoGAP"/>
    <property type="match status" value="1"/>
</dbReference>
<dbReference type="AlphaFoldDB" id="A0A7M7NU39"/>
<evidence type="ECO:0000256" key="1">
    <source>
        <dbReference type="ARBA" id="ARBA00022468"/>
    </source>
</evidence>
<dbReference type="Proteomes" id="UP000007110">
    <property type="component" value="Unassembled WGS sequence"/>
</dbReference>
<feature type="compositionally biased region" description="Polar residues" evidence="2">
    <location>
        <begin position="630"/>
        <end position="639"/>
    </location>
</feature>
<dbReference type="KEGG" id="spu:763196"/>
<organism evidence="4 5">
    <name type="scientific">Strongylocentrotus purpuratus</name>
    <name type="common">Purple sea urchin</name>
    <dbReference type="NCBI Taxonomy" id="7668"/>
    <lineage>
        <taxon>Eukaryota</taxon>
        <taxon>Metazoa</taxon>
        <taxon>Echinodermata</taxon>
        <taxon>Eleutherozoa</taxon>
        <taxon>Echinozoa</taxon>
        <taxon>Echinoidea</taxon>
        <taxon>Euechinoidea</taxon>
        <taxon>Echinacea</taxon>
        <taxon>Camarodonta</taxon>
        <taxon>Echinidea</taxon>
        <taxon>Strongylocentrotidae</taxon>
        <taxon>Strongylocentrotus</taxon>
    </lineage>
</organism>
<feature type="region of interest" description="Disordered" evidence="2">
    <location>
        <begin position="382"/>
        <end position="683"/>
    </location>
</feature>
<dbReference type="PROSITE" id="PS50238">
    <property type="entry name" value="RHOGAP"/>
    <property type="match status" value="1"/>
</dbReference>
<dbReference type="OMA" id="RNQHINK"/>
<dbReference type="GO" id="GO:0005737">
    <property type="term" value="C:cytoplasm"/>
    <property type="evidence" value="ECO:0000318"/>
    <property type="project" value="GO_Central"/>
</dbReference>
<dbReference type="GeneID" id="763196"/>
<reference evidence="5" key="1">
    <citation type="submission" date="2015-02" db="EMBL/GenBank/DDBJ databases">
        <title>Genome sequencing for Strongylocentrotus purpuratus.</title>
        <authorList>
            <person name="Murali S."/>
            <person name="Liu Y."/>
            <person name="Vee V."/>
            <person name="English A."/>
            <person name="Wang M."/>
            <person name="Skinner E."/>
            <person name="Han Y."/>
            <person name="Muzny D.M."/>
            <person name="Worley K.C."/>
            <person name="Gibbs R.A."/>
        </authorList>
    </citation>
    <scope>NUCLEOTIDE SEQUENCE</scope>
</reference>
<protein>
    <recommendedName>
        <fullName evidence="3">Rho-GAP domain-containing protein</fullName>
    </recommendedName>
</protein>
<dbReference type="InParanoid" id="A0A7M7NU39"/>
<feature type="compositionally biased region" description="Polar residues" evidence="2">
    <location>
        <begin position="465"/>
        <end position="477"/>
    </location>
</feature>
<dbReference type="FunCoup" id="A0A7M7NU39">
    <property type="interactions" value="552"/>
</dbReference>
<feature type="compositionally biased region" description="Basic and acidic residues" evidence="2">
    <location>
        <begin position="672"/>
        <end position="683"/>
    </location>
</feature>
<feature type="domain" description="Rho-GAP" evidence="3">
    <location>
        <begin position="84"/>
        <end position="287"/>
    </location>
</feature>
<proteinExistence type="predicted"/>
<sequence>MSGREVLCNPLYYVEVMRLKYTETLTDWCCIELSHVLDFSGTDGLGQVLMGKVDNRQGKTIIRKFTRHKKKAAALQPQLSVFGAPLNEEGYCKARQLIDYLKDYVHVEGLFRIPGNSSRQSRLKDLLSMGRTVDLESSEFTPHDAACVLKTFLSELPEPLLTDKHYEAHIQAAELTYKLEILPHQTPEMLGRLRATRTTSQVGALRYLFLMLQPCTYKLLRDVMELLHTVAANEETNKMNASSLGILFAPHVLWPRFLTTNDLRDQSYINKLNYAVEFMISYTTSIFKVPDSMLQKCALFVKNGGKLPEDEEEKINHRQRAQSDDELECVRRLPISQPETGSVTTHSTQDFTQNALAQLYADVQSMPESSKKRKLMKQFVHNSYLPGTPTKVREDAVQMTKSQERSRKHHRRSRSAGDVLVKQLSTPFSSRKKRLAPNPPPQKFLPTSHSVEEPGYENDLVNGLNDLNSCSGRTSGSPFRLSMRKKKDLNIPSPAPRTTPHTPGSHRRNDTPGARPVSQRTKQPLPTSQEPRPTKQTSSSSRRPVLKPHSTDNITPTRKAPSAPPKKYSPYIPPPRSHSSPIEMDYEAPTENSTKRGLPRPRSQSSPKEMLRGTSSRQSQSRRTPVPAPRTNTPPVSTTKQRKRRSDGTAVDSPLVVGSHHAASHRPVPKPRIVDKRQLQTAV</sequence>
<dbReference type="CTD" id="84986"/>
<evidence type="ECO:0000259" key="3">
    <source>
        <dbReference type="PROSITE" id="PS50238"/>
    </source>
</evidence>
<feature type="compositionally biased region" description="Low complexity" evidence="2">
    <location>
        <begin position="612"/>
        <end position="624"/>
    </location>
</feature>
<dbReference type="PANTHER" id="PTHR14963">
    <property type="entry name" value="RHO GTPASE ACTIVATING PROTEIN 18,19-RELATED"/>
    <property type="match status" value="1"/>
</dbReference>
<dbReference type="Gene3D" id="1.10.555.10">
    <property type="entry name" value="Rho GTPase activation protein"/>
    <property type="match status" value="1"/>
</dbReference>
<evidence type="ECO:0000313" key="5">
    <source>
        <dbReference type="Proteomes" id="UP000007110"/>
    </source>
</evidence>
<dbReference type="GO" id="GO:0005096">
    <property type="term" value="F:GTPase activator activity"/>
    <property type="evidence" value="ECO:0000318"/>
    <property type="project" value="GO_Central"/>
</dbReference>
<dbReference type="OrthoDB" id="10061772at2759"/>
<evidence type="ECO:0000313" key="4">
    <source>
        <dbReference type="EnsemblMetazoa" id="XP_030841553"/>
    </source>
</evidence>
<name>A0A7M7NU39_STRPU</name>
<keyword evidence="5" id="KW-1185">Reference proteome</keyword>
<dbReference type="InterPro" id="IPR000198">
    <property type="entry name" value="RhoGAP_dom"/>
</dbReference>